<dbReference type="AlphaFoldDB" id="A0A1M6NGV6"/>
<feature type="domain" description="HTH cro/C1-type" evidence="2">
    <location>
        <begin position="9"/>
        <end position="63"/>
    </location>
</feature>
<dbReference type="GO" id="GO:0005829">
    <property type="term" value="C:cytosol"/>
    <property type="evidence" value="ECO:0007669"/>
    <property type="project" value="TreeGrafter"/>
</dbReference>
<dbReference type="Pfam" id="PF07883">
    <property type="entry name" value="Cupin_2"/>
    <property type="match status" value="1"/>
</dbReference>
<dbReference type="PROSITE" id="PS50943">
    <property type="entry name" value="HTH_CROC1"/>
    <property type="match status" value="1"/>
</dbReference>
<dbReference type="Proteomes" id="UP000183997">
    <property type="component" value="Unassembled WGS sequence"/>
</dbReference>
<gene>
    <name evidence="3" type="ORF">SAMN02745123_00127</name>
</gene>
<dbReference type="Gene3D" id="1.10.260.40">
    <property type="entry name" value="lambda repressor-like DNA-binding domains"/>
    <property type="match status" value="1"/>
</dbReference>
<evidence type="ECO:0000256" key="1">
    <source>
        <dbReference type="ARBA" id="ARBA00023125"/>
    </source>
</evidence>
<evidence type="ECO:0000313" key="3">
    <source>
        <dbReference type="EMBL" id="SHJ94929.1"/>
    </source>
</evidence>
<dbReference type="EMBL" id="FRAR01000004">
    <property type="protein sequence ID" value="SHJ94929.1"/>
    <property type="molecule type" value="Genomic_DNA"/>
</dbReference>
<dbReference type="CDD" id="cd02209">
    <property type="entry name" value="cupin_XRE_C"/>
    <property type="match status" value="1"/>
</dbReference>
<dbReference type="RefSeq" id="WP_072910344.1">
    <property type="nucleotide sequence ID" value="NZ_FRAR01000004.1"/>
</dbReference>
<keyword evidence="4" id="KW-1185">Reference proteome</keyword>
<dbReference type="InterPro" id="IPR050807">
    <property type="entry name" value="TransReg_Diox_bact_type"/>
</dbReference>
<dbReference type="STRING" id="1121421.SAMN02745123_00127"/>
<dbReference type="InterPro" id="IPR001387">
    <property type="entry name" value="Cro/C1-type_HTH"/>
</dbReference>
<evidence type="ECO:0000313" key="4">
    <source>
        <dbReference type="Proteomes" id="UP000183997"/>
    </source>
</evidence>
<dbReference type="GO" id="GO:0003700">
    <property type="term" value="F:DNA-binding transcription factor activity"/>
    <property type="evidence" value="ECO:0007669"/>
    <property type="project" value="TreeGrafter"/>
</dbReference>
<accession>A0A1M6NGV6</accession>
<evidence type="ECO:0000259" key="2">
    <source>
        <dbReference type="PROSITE" id="PS50943"/>
    </source>
</evidence>
<dbReference type="InterPro" id="IPR011051">
    <property type="entry name" value="RmlC_Cupin_sf"/>
</dbReference>
<organism evidence="3 4">
    <name type="scientific">Desulforamulus aeronauticus DSM 10349</name>
    <dbReference type="NCBI Taxonomy" id="1121421"/>
    <lineage>
        <taxon>Bacteria</taxon>
        <taxon>Bacillati</taxon>
        <taxon>Bacillota</taxon>
        <taxon>Clostridia</taxon>
        <taxon>Eubacteriales</taxon>
        <taxon>Peptococcaceae</taxon>
        <taxon>Desulforamulus</taxon>
    </lineage>
</organism>
<proteinExistence type="predicted"/>
<dbReference type="SUPFAM" id="SSF51182">
    <property type="entry name" value="RmlC-like cupins"/>
    <property type="match status" value="1"/>
</dbReference>
<dbReference type="OrthoDB" id="9814553at2"/>
<name>A0A1M6NGV6_9FIRM</name>
<dbReference type="PANTHER" id="PTHR46797:SF25">
    <property type="entry name" value="TRANSCRIPTIONAL REGULATOR"/>
    <property type="match status" value="1"/>
</dbReference>
<keyword evidence="1" id="KW-0238">DNA-binding</keyword>
<dbReference type="SUPFAM" id="SSF47413">
    <property type="entry name" value="lambda repressor-like DNA-binding domains"/>
    <property type="match status" value="1"/>
</dbReference>
<dbReference type="InterPro" id="IPR013096">
    <property type="entry name" value="Cupin_2"/>
</dbReference>
<dbReference type="CDD" id="cd00093">
    <property type="entry name" value="HTH_XRE"/>
    <property type="match status" value="1"/>
</dbReference>
<dbReference type="Gene3D" id="2.60.120.10">
    <property type="entry name" value="Jelly Rolls"/>
    <property type="match status" value="1"/>
</dbReference>
<protein>
    <submittedName>
        <fullName evidence="3">Helix-turn-helix domain-containing protein</fullName>
    </submittedName>
</protein>
<dbReference type="GO" id="GO:0003677">
    <property type="term" value="F:DNA binding"/>
    <property type="evidence" value="ECO:0007669"/>
    <property type="project" value="UniProtKB-KW"/>
</dbReference>
<dbReference type="Pfam" id="PF01381">
    <property type="entry name" value="HTH_3"/>
    <property type="match status" value="1"/>
</dbReference>
<dbReference type="PANTHER" id="PTHR46797">
    <property type="entry name" value="HTH-TYPE TRANSCRIPTIONAL REGULATOR"/>
    <property type="match status" value="1"/>
</dbReference>
<sequence length="186" mass="21430">MNKDIGKKIKELRNNRKMTLKDLSKLTNLSTGFLSQLERGLTSVATDSLATIAGALGVDLSYFIRPQRNRSYIVRNYEKEVFRVENRFIQYHLGSAIQDKAMMPRIIELLPINSDENITQYPHEGEEFVYVLEGTLTLFINNQQYELFPGDSAHYSSQLTHNWANYTNKLTRLLVVSTPNLLNENK</sequence>
<reference evidence="4" key="1">
    <citation type="submission" date="2016-11" db="EMBL/GenBank/DDBJ databases">
        <authorList>
            <person name="Varghese N."/>
            <person name="Submissions S."/>
        </authorList>
    </citation>
    <scope>NUCLEOTIDE SEQUENCE [LARGE SCALE GENOMIC DNA]</scope>
    <source>
        <strain evidence="4">DSM 10349</strain>
    </source>
</reference>
<dbReference type="InterPro" id="IPR010982">
    <property type="entry name" value="Lambda_DNA-bd_dom_sf"/>
</dbReference>
<dbReference type="InterPro" id="IPR014710">
    <property type="entry name" value="RmlC-like_jellyroll"/>
</dbReference>
<dbReference type="SMART" id="SM00530">
    <property type="entry name" value="HTH_XRE"/>
    <property type="match status" value="1"/>
</dbReference>